<keyword evidence="3" id="KW-1185">Reference proteome</keyword>
<dbReference type="Proteomes" id="UP000297245">
    <property type="component" value="Unassembled WGS sequence"/>
</dbReference>
<reference evidence="2 3" key="1">
    <citation type="journal article" date="2019" name="Nat. Ecol. Evol.">
        <title>Megaphylogeny resolves global patterns of mushroom evolution.</title>
        <authorList>
            <person name="Varga T."/>
            <person name="Krizsan K."/>
            <person name="Foldi C."/>
            <person name="Dima B."/>
            <person name="Sanchez-Garcia M."/>
            <person name="Sanchez-Ramirez S."/>
            <person name="Szollosi G.J."/>
            <person name="Szarkandi J.G."/>
            <person name="Papp V."/>
            <person name="Albert L."/>
            <person name="Andreopoulos W."/>
            <person name="Angelini C."/>
            <person name="Antonin V."/>
            <person name="Barry K.W."/>
            <person name="Bougher N.L."/>
            <person name="Buchanan P."/>
            <person name="Buyck B."/>
            <person name="Bense V."/>
            <person name="Catcheside P."/>
            <person name="Chovatia M."/>
            <person name="Cooper J."/>
            <person name="Damon W."/>
            <person name="Desjardin D."/>
            <person name="Finy P."/>
            <person name="Geml J."/>
            <person name="Haridas S."/>
            <person name="Hughes K."/>
            <person name="Justo A."/>
            <person name="Karasinski D."/>
            <person name="Kautmanova I."/>
            <person name="Kiss B."/>
            <person name="Kocsube S."/>
            <person name="Kotiranta H."/>
            <person name="LaButti K.M."/>
            <person name="Lechner B.E."/>
            <person name="Liimatainen K."/>
            <person name="Lipzen A."/>
            <person name="Lukacs Z."/>
            <person name="Mihaltcheva S."/>
            <person name="Morgado L.N."/>
            <person name="Niskanen T."/>
            <person name="Noordeloos M.E."/>
            <person name="Ohm R.A."/>
            <person name="Ortiz-Santana B."/>
            <person name="Ovrebo C."/>
            <person name="Racz N."/>
            <person name="Riley R."/>
            <person name="Savchenko A."/>
            <person name="Shiryaev A."/>
            <person name="Soop K."/>
            <person name="Spirin V."/>
            <person name="Szebenyi C."/>
            <person name="Tomsovsky M."/>
            <person name="Tulloss R.E."/>
            <person name="Uehling J."/>
            <person name="Grigoriev I.V."/>
            <person name="Vagvolgyi C."/>
            <person name="Papp T."/>
            <person name="Martin F.M."/>
            <person name="Miettinen O."/>
            <person name="Hibbett D.S."/>
            <person name="Nagy L.G."/>
        </authorList>
    </citation>
    <scope>NUCLEOTIDE SEQUENCE [LARGE SCALE GENOMIC DNA]</scope>
    <source>
        <strain evidence="2 3">CBS 962.96</strain>
    </source>
</reference>
<sequence>MQRSDMLTTAVSPIVSDASKNMGVIELGTDGLSMEQVWKNVYEKRRAQWKLKASKRPESTVQKPKKRNLESGIRENINLRSRKSLEWEASIRADIPGDDPDKDVNIDAFIASYAPPLNTEQERAF</sequence>
<accession>A0A4S8MNH6</accession>
<evidence type="ECO:0000313" key="3">
    <source>
        <dbReference type="Proteomes" id="UP000297245"/>
    </source>
</evidence>
<gene>
    <name evidence="2" type="ORF">K435DRAFT_850780</name>
</gene>
<name>A0A4S8MNH6_DENBC</name>
<proteinExistence type="predicted"/>
<protein>
    <submittedName>
        <fullName evidence="2">Uncharacterized protein</fullName>
    </submittedName>
</protein>
<feature type="region of interest" description="Disordered" evidence="1">
    <location>
        <begin position="52"/>
        <end position="71"/>
    </location>
</feature>
<organism evidence="2 3">
    <name type="scientific">Dendrothele bispora (strain CBS 962.96)</name>
    <dbReference type="NCBI Taxonomy" id="1314807"/>
    <lineage>
        <taxon>Eukaryota</taxon>
        <taxon>Fungi</taxon>
        <taxon>Dikarya</taxon>
        <taxon>Basidiomycota</taxon>
        <taxon>Agaricomycotina</taxon>
        <taxon>Agaricomycetes</taxon>
        <taxon>Agaricomycetidae</taxon>
        <taxon>Agaricales</taxon>
        <taxon>Agaricales incertae sedis</taxon>
        <taxon>Dendrothele</taxon>
    </lineage>
</organism>
<evidence type="ECO:0000313" key="2">
    <source>
        <dbReference type="EMBL" id="THV04520.1"/>
    </source>
</evidence>
<evidence type="ECO:0000256" key="1">
    <source>
        <dbReference type="SAM" id="MobiDB-lite"/>
    </source>
</evidence>
<dbReference type="AlphaFoldDB" id="A0A4S8MNH6"/>
<dbReference type="EMBL" id="ML179055">
    <property type="protein sequence ID" value="THV04520.1"/>
    <property type="molecule type" value="Genomic_DNA"/>
</dbReference>